<keyword evidence="3" id="KW-1185">Reference proteome</keyword>
<dbReference type="InterPro" id="IPR015424">
    <property type="entry name" value="PyrdxlP-dep_Trfase"/>
</dbReference>
<dbReference type="Gene3D" id="3.40.640.10">
    <property type="entry name" value="Type I PLP-dependent aspartate aminotransferase-like (Major domain)"/>
    <property type="match status" value="1"/>
</dbReference>
<evidence type="ECO:0000313" key="2">
    <source>
        <dbReference type="EMBL" id="GFH13711.1"/>
    </source>
</evidence>
<evidence type="ECO:0000313" key="3">
    <source>
        <dbReference type="Proteomes" id="UP000485058"/>
    </source>
</evidence>
<dbReference type="SUPFAM" id="SSF53383">
    <property type="entry name" value="PLP-dependent transferases"/>
    <property type="match status" value="1"/>
</dbReference>
<dbReference type="InterPro" id="IPR015421">
    <property type="entry name" value="PyrdxlP-dep_Trfase_major"/>
</dbReference>
<gene>
    <name evidence="2" type="ORF">HaLaN_09648</name>
</gene>
<dbReference type="AlphaFoldDB" id="A0A699YVX0"/>
<dbReference type="PANTHER" id="PTHR43092">
    <property type="entry name" value="L-CYSTEINE DESULFHYDRASE"/>
    <property type="match status" value="1"/>
</dbReference>
<evidence type="ECO:0000256" key="1">
    <source>
        <dbReference type="ARBA" id="ARBA00022898"/>
    </source>
</evidence>
<reference evidence="2 3" key="1">
    <citation type="submission" date="2020-02" db="EMBL/GenBank/DDBJ databases">
        <title>Draft genome sequence of Haematococcus lacustris strain NIES-144.</title>
        <authorList>
            <person name="Morimoto D."/>
            <person name="Nakagawa S."/>
            <person name="Yoshida T."/>
            <person name="Sawayama S."/>
        </authorList>
    </citation>
    <scope>NUCLEOTIDE SEQUENCE [LARGE SCALE GENOMIC DNA]</scope>
    <source>
        <strain evidence="2 3">NIES-144</strain>
    </source>
</reference>
<protein>
    <submittedName>
        <fullName evidence="2">Uncharacterized protein</fullName>
    </submittedName>
</protein>
<keyword evidence="1" id="KW-0663">Pyridoxal phosphate</keyword>
<dbReference type="PANTHER" id="PTHR43092:SF2">
    <property type="entry name" value="HERCYNYLCYSTEINE SULFOXIDE LYASE"/>
    <property type="match status" value="1"/>
</dbReference>
<proteinExistence type="predicted"/>
<accession>A0A699YVX0</accession>
<dbReference type="Proteomes" id="UP000485058">
    <property type="component" value="Unassembled WGS sequence"/>
</dbReference>
<organism evidence="2 3">
    <name type="scientific">Haematococcus lacustris</name>
    <name type="common">Green alga</name>
    <name type="synonym">Haematococcus pluvialis</name>
    <dbReference type="NCBI Taxonomy" id="44745"/>
    <lineage>
        <taxon>Eukaryota</taxon>
        <taxon>Viridiplantae</taxon>
        <taxon>Chlorophyta</taxon>
        <taxon>core chlorophytes</taxon>
        <taxon>Chlorophyceae</taxon>
        <taxon>CS clade</taxon>
        <taxon>Chlamydomonadales</taxon>
        <taxon>Haematococcaceae</taxon>
        <taxon>Haematococcus</taxon>
    </lineage>
</organism>
<comment type="caution">
    <text evidence="2">The sequence shown here is derived from an EMBL/GenBank/DDBJ whole genome shotgun (WGS) entry which is preliminary data.</text>
</comment>
<name>A0A699YVX0_HAELA</name>
<sequence length="124" mass="13317">MVEESVEELIHKPASEYLPPALPFTLPPLNCSDTTPLGSDQCRQLFLIDFSRWTYLNHGAFGGDLVLLPNATTGLNVAIQAAGLQPGDALFMLDIGYGSVKKMGTAACSQAQLVFGNICFPVRC</sequence>
<dbReference type="EMBL" id="BLLF01000643">
    <property type="protein sequence ID" value="GFH13711.1"/>
    <property type="molecule type" value="Genomic_DNA"/>
</dbReference>